<protein>
    <submittedName>
        <fullName evidence="2">GNAT family N-acetyltransferase</fullName>
    </submittedName>
</protein>
<dbReference type="Proteomes" id="UP000198312">
    <property type="component" value="Chromosome"/>
</dbReference>
<keyword evidence="3" id="KW-1185">Reference proteome</keyword>
<dbReference type="Pfam" id="PF08445">
    <property type="entry name" value="FR47"/>
    <property type="match status" value="1"/>
</dbReference>
<dbReference type="GO" id="GO:0016747">
    <property type="term" value="F:acyltransferase activity, transferring groups other than amino-acyl groups"/>
    <property type="evidence" value="ECO:0007669"/>
    <property type="project" value="InterPro"/>
</dbReference>
<gene>
    <name evidence="2" type="ORF">CFK37_07510</name>
</gene>
<accession>A0A220U1R6</accession>
<feature type="domain" description="N-acetyltransferase" evidence="1">
    <location>
        <begin position="144"/>
        <end position="283"/>
    </location>
</feature>
<dbReference type="RefSeq" id="WP_089061277.1">
    <property type="nucleotide sequence ID" value="NZ_CP022315.1"/>
</dbReference>
<dbReference type="Gene3D" id="3.40.630.30">
    <property type="match status" value="1"/>
</dbReference>
<dbReference type="InterPro" id="IPR000182">
    <property type="entry name" value="GNAT_dom"/>
</dbReference>
<keyword evidence="2" id="KW-0808">Transferase</keyword>
<organism evidence="2 3">
    <name type="scientific">Virgibacillus phasianinus</name>
    <dbReference type="NCBI Taxonomy" id="2017483"/>
    <lineage>
        <taxon>Bacteria</taxon>
        <taxon>Bacillati</taxon>
        <taxon>Bacillota</taxon>
        <taxon>Bacilli</taxon>
        <taxon>Bacillales</taxon>
        <taxon>Bacillaceae</taxon>
        <taxon>Virgibacillus</taxon>
    </lineage>
</organism>
<evidence type="ECO:0000313" key="2">
    <source>
        <dbReference type="EMBL" id="ASK62017.1"/>
    </source>
</evidence>
<sequence>MNINFEKDVRTYTELVEPLLLKNEACNNLMLGILNRIAEGDAPYNDVNFGYVVEDGEVIYAFMQTPPNNWIFPDLDSVTEDVPRKIAAFLHHKKVNVPGVLGPDYLVKPFVEKWGNLHDVTSNIHMRQLVYQLDAVNEVPPASGELVAADEQYHQLISDWLIQFGVEADEPITRQGADKLAAQFFKNRSVYLWMVDGKPVSMVNRSRRTKNGATINAVFTPDAYKRNGYATSSVAALSTKLLKDGVQFCSLYTDEDYPTSNRIYKKIGYYQVGSSVVYEFNRK</sequence>
<proteinExistence type="predicted"/>
<dbReference type="OrthoDB" id="3174529at2"/>
<dbReference type="AlphaFoldDB" id="A0A220U1R6"/>
<dbReference type="InterPro" id="IPR013653">
    <property type="entry name" value="GCN5-like_dom"/>
</dbReference>
<reference evidence="2 3" key="1">
    <citation type="submission" date="2017-07" db="EMBL/GenBank/DDBJ databases">
        <title>Virgibacillus sp. LM2416.</title>
        <authorList>
            <person name="Tak E.J."/>
            <person name="Bae J.-W."/>
        </authorList>
    </citation>
    <scope>NUCLEOTIDE SEQUENCE [LARGE SCALE GENOMIC DNA]</scope>
    <source>
        <strain evidence="2 3">LM2416</strain>
    </source>
</reference>
<dbReference type="EMBL" id="CP022315">
    <property type="protein sequence ID" value="ASK62017.1"/>
    <property type="molecule type" value="Genomic_DNA"/>
</dbReference>
<name>A0A220U1R6_9BACI</name>
<dbReference type="KEGG" id="vil:CFK37_07510"/>
<dbReference type="SUPFAM" id="SSF55729">
    <property type="entry name" value="Acyl-CoA N-acyltransferases (Nat)"/>
    <property type="match status" value="1"/>
</dbReference>
<evidence type="ECO:0000313" key="3">
    <source>
        <dbReference type="Proteomes" id="UP000198312"/>
    </source>
</evidence>
<dbReference type="PROSITE" id="PS51186">
    <property type="entry name" value="GNAT"/>
    <property type="match status" value="1"/>
</dbReference>
<dbReference type="InterPro" id="IPR016181">
    <property type="entry name" value="Acyl_CoA_acyltransferase"/>
</dbReference>
<evidence type="ECO:0000259" key="1">
    <source>
        <dbReference type="PROSITE" id="PS51186"/>
    </source>
</evidence>